<evidence type="ECO:0000313" key="2">
    <source>
        <dbReference type="Proteomes" id="UP000218430"/>
    </source>
</evidence>
<protein>
    <submittedName>
        <fullName evidence="1">Uncharacterized protein</fullName>
    </submittedName>
</protein>
<name>A0A9Q5U2I3_SHIBO</name>
<gene>
    <name evidence="1" type="ORF">CEH00_06295</name>
</gene>
<proteinExistence type="predicted"/>
<dbReference type="EMBL" id="NIYS01000046">
    <property type="protein sequence ID" value="PAY76602.1"/>
    <property type="molecule type" value="Genomic_DNA"/>
</dbReference>
<evidence type="ECO:0000313" key="1">
    <source>
        <dbReference type="EMBL" id="PAY76602.1"/>
    </source>
</evidence>
<accession>A0A9Q5U2I3</accession>
<dbReference type="AlphaFoldDB" id="A0A9Q5U2I3"/>
<dbReference type="Proteomes" id="UP000218430">
    <property type="component" value="Unassembled WGS sequence"/>
</dbReference>
<organism evidence="1 2">
    <name type="scientific">Shigella boydii</name>
    <dbReference type="NCBI Taxonomy" id="621"/>
    <lineage>
        <taxon>Bacteria</taxon>
        <taxon>Pseudomonadati</taxon>
        <taxon>Pseudomonadota</taxon>
        <taxon>Gammaproteobacteria</taxon>
        <taxon>Enterobacterales</taxon>
        <taxon>Enterobacteriaceae</taxon>
        <taxon>Shigella</taxon>
    </lineage>
</organism>
<reference evidence="2" key="1">
    <citation type="submission" date="2017-06" db="EMBL/GenBank/DDBJ databases">
        <title>WGS of SAMN07203007.</title>
        <authorList>
            <person name="Fouts D."/>
            <person name="Sutton G."/>
            <person name="Nguyen K."/>
            <person name="Thamlikitkul V."/>
        </authorList>
    </citation>
    <scope>NUCLEOTIDE SEQUENCE [LARGE SCALE GENOMIC DNA]</scope>
    <source>
        <strain evidence="2">ESBL-W3-2</strain>
    </source>
</reference>
<sequence>MTFCGYFIIIISIGFSYNYWKCDQYHTYVGVYNVWLTFFMKSVSFCPRFRSEAGTWLCNHPKNKFVFLFNRREEKQGNLVKRSFDKLALALDFKFL</sequence>
<comment type="caution">
    <text evidence="1">The sequence shown here is derived from an EMBL/GenBank/DDBJ whole genome shotgun (WGS) entry which is preliminary data.</text>
</comment>